<dbReference type="EMBL" id="GBRH01215929">
    <property type="protein sequence ID" value="JAD81966.1"/>
    <property type="molecule type" value="Transcribed_RNA"/>
</dbReference>
<proteinExistence type="predicted"/>
<reference evidence="1" key="2">
    <citation type="journal article" date="2015" name="Data Brief">
        <title>Shoot transcriptome of the giant reed, Arundo donax.</title>
        <authorList>
            <person name="Barrero R.A."/>
            <person name="Guerrero F.D."/>
            <person name="Moolhuijzen P."/>
            <person name="Goolsby J.A."/>
            <person name="Tidwell J."/>
            <person name="Bellgard S.E."/>
            <person name="Bellgard M.I."/>
        </authorList>
    </citation>
    <scope>NUCLEOTIDE SEQUENCE</scope>
    <source>
        <tissue evidence="1">Shoot tissue taken approximately 20 cm above the soil surface</tissue>
    </source>
</reference>
<organism evidence="1">
    <name type="scientific">Arundo donax</name>
    <name type="common">Giant reed</name>
    <name type="synonym">Donax arundinaceus</name>
    <dbReference type="NCBI Taxonomy" id="35708"/>
    <lineage>
        <taxon>Eukaryota</taxon>
        <taxon>Viridiplantae</taxon>
        <taxon>Streptophyta</taxon>
        <taxon>Embryophyta</taxon>
        <taxon>Tracheophyta</taxon>
        <taxon>Spermatophyta</taxon>
        <taxon>Magnoliopsida</taxon>
        <taxon>Liliopsida</taxon>
        <taxon>Poales</taxon>
        <taxon>Poaceae</taxon>
        <taxon>PACMAD clade</taxon>
        <taxon>Arundinoideae</taxon>
        <taxon>Arundineae</taxon>
        <taxon>Arundo</taxon>
    </lineage>
</organism>
<reference evidence="1" key="1">
    <citation type="submission" date="2014-09" db="EMBL/GenBank/DDBJ databases">
        <authorList>
            <person name="Magalhaes I.L.F."/>
            <person name="Oliveira U."/>
            <person name="Santos F.R."/>
            <person name="Vidigal T.H.D.A."/>
            <person name="Brescovit A.D."/>
            <person name="Santos A.J."/>
        </authorList>
    </citation>
    <scope>NUCLEOTIDE SEQUENCE</scope>
    <source>
        <tissue evidence="1">Shoot tissue taken approximately 20 cm above the soil surface</tissue>
    </source>
</reference>
<evidence type="ECO:0000313" key="1">
    <source>
        <dbReference type="EMBL" id="JAD81966.1"/>
    </source>
</evidence>
<accession>A0A0A9D2E5</accession>
<sequence>MRIVFVLLISHIVGCPMVLKCLCMSLHHDKSGKKTFNLL</sequence>
<name>A0A0A9D2E5_ARUDO</name>
<protein>
    <submittedName>
        <fullName evidence="1">Uncharacterized protein</fullName>
    </submittedName>
</protein>
<dbReference type="AlphaFoldDB" id="A0A0A9D2E5"/>